<dbReference type="AlphaFoldDB" id="A0AA35YC28"/>
<evidence type="ECO:0000256" key="5">
    <source>
        <dbReference type="RuleBase" id="RU367093"/>
    </source>
</evidence>
<keyword evidence="2 5" id="KW-0378">Hydrolase</keyword>
<keyword evidence="8" id="KW-1185">Reference proteome</keyword>
<dbReference type="EMBL" id="OX465077">
    <property type="protein sequence ID" value="CAI9267136.1"/>
    <property type="molecule type" value="Genomic_DNA"/>
</dbReference>
<dbReference type="InterPro" id="IPR033556">
    <property type="entry name" value="PLA"/>
</dbReference>
<evidence type="ECO:0000256" key="1">
    <source>
        <dbReference type="ARBA" id="ARBA00010701"/>
    </source>
</evidence>
<proteinExistence type="inferred from homology"/>
<comment type="function">
    <text evidence="5">Acylhydrolase that catalyzes the hydrolysis of phospholipids at the sn-1 position.</text>
</comment>
<dbReference type="GO" id="GO:0016042">
    <property type="term" value="P:lipid catabolic process"/>
    <property type="evidence" value="ECO:0007669"/>
    <property type="project" value="UniProtKB-UniRule"/>
</dbReference>
<dbReference type="Gene3D" id="3.40.50.1820">
    <property type="entry name" value="alpha/beta hydrolase"/>
    <property type="match status" value="1"/>
</dbReference>
<evidence type="ECO:0000256" key="2">
    <source>
        <dbReference type="ARBA" id="ARBA00022801"/>
    </source>
</evidence>
<dbReference type="InterPro" id="IPR002921">
    <property type="entry name" value="Fungal_lipase-type"/>
</dbReference>
<dbReference type="PANTHER" id="PTHR31828:SF31">
    <property type="entry name" value="PHOSPHOLIPASE A1"/>
    <property type="match status" value="1"/>
</dbReference>
<evidence type="ECO:0000313" key="8">
    <source>
        <dbReference type="Proteomes" id="UP001177003"/>
    </source>
</evidence>
<dbReference type="EC" id="3.1.1.-" evidence="5"/>
<evidence type="ECO:0000259" key="6">
    <source>
        <dbReference type="Pfam" id="PF01764"/>
    </source>
</evidence>
<keyword evidence="4 5" id="KW-0443">Lipid metabolism</keyword>
<evidence type="ECO:0000256" key="4">
    <source>
        <dbReference type="ARBA" id="ARBA00023098"/>
    </source>
</evidence>
<dbReference type="PANTHER" id="PTHR31828">
    <property type="entry name" value="PHOSPHOLIPASE A1-IIGAMMA"/>
    <property type="match status" value="1"/>
</dbReference>
<name>A0AA35YC28_LACSI</name>
<gene>
    <name evidence="7" type="ORF">LSALG_LOCUS7639</name>
</gene>
<comment type="similarity">
    <text evidence="1 5">Belongs to the AB hydrolase superfamily. Lipase family.</text>
</comment>
<keyword evidence="3 5" id="KW-0442">Lipid degradation</keyword>
<dbReference type="CDD" id="cd00519">
    <property type="entry name" value="Lipase_3"/>
    <property type="match status" value="1"/>
</dbReference>
<dbReference type="InterPro" id="IPR029058">
    <property type="entry name" value="AB_hydrolase_fold"/>
</dbReference>
<evidence type="ECO:0000313" key="7">
    <source>
        <dbReference type="EMBL" id="CAI9267136.1"/>
    </source>
</evidence>
<dbReference type="GO" id="GO:0005737">
    <property type="term" value="C:cytoplasm"/>
    <property type="evidence" value="ECO:0007669"/>
    <property type="project" value="UniProtKB-ARBA"/>
</dbReference>
<dbReference type="SUPFAM" id="SSF53474">
    <property type="entry name" value="alpha/beta-Hydrolases"/>
    <property type="match status" value="1"/>
</dbReference>
<reference evidence="7" key="1">
    <citation type="submission" date="2023-04" db="EMBL/GenBank/DDBJ databases">
        <authorList>
            <person name="Vijverberg K."/>
            <person name="Xiong W."/>
            <person name="Schranz E."/>
        </authorList>
    </citation>
    <scope>NUCLEOTIDE SEQUENCE</scope>
</reference>
<dbReference type="Pfam" id="PF01764">
    <property type="entry name" value="Lipase_3"/>
    <property type="match status" value="1"/>
</dbReference>
<dbReference type="GO" id="GO:0008970">
    <property type="term" value="F:phospholipase A1 activity"/>
    <property type="evidence" value="ECO:0007669"/>
    <property type="project" value="UniProtKB-UniRule"/>
</dbReference>
<accession>A0AA35YC28</accession>
<organism evidence="7 8">
    <name type="scientific">Lactuca saligna</name>
    <name type="common">Willowleaf lettuce</name>
    <dbReference type="NCBI Taxonomy" id="75948"/>
    <lineage>
        <taxon>Eukaryota</taxon>
        <taxon>Viridiplantae</taxon>
        <taxon>Streptophyta</taxon>
        <taxon>Embryophyta</taxon>
        <taxon>Tracheophyta</taxon>
        <taxon>Spermatophyta</taxon>
        <taxon>Magnoliopsida</taxon>
        <taxon>eudicotyledons</taxon>
        <taxon>Gunneridae</taxon>
        <taxon>Pentapetalae</taxon>
        <taxon>asterids</taxon>
        <taxon>campanulids</taxon>
        <taxon>Asterales</taxon>
        <taxon>Asteraceae</taxon>
        <taxon>Cichorioideae</taxon>
        <taxon>Cichorieae</taxon>
        <taxon>Lactucinae</taxon>
        <taxon>Lactuca</taxon>
    </lineage>
</organism>
<feature type="domain" description="Fungal lipase-type" evidence="6">
    <location>
        <begin position="131"/>
        <end position="291"/>
    </location>
</feature>
<dbReference type="FunFam" id="3.40.50.1820:FF:000065">
    <property type="entry name" value="Phospholipase A1-II 3"/>
    <property type="match status" value="1"/>
</dbReference>
<evidence type="ECO:0000256" key="3">
    <source>
        <dbReference type="ARBA" id="ARBA00022963"/>
    </source>
</evidence>
<sequence>MDSKSYDELHGSNDWDGLLDPLDHSLRSLILGYGDLCSAAERAFNDDQGSKYCGYCHYGKSSFFKGLMLPWAESKFQVTSFIYATSSIELSLLIPRMPREADSAFDSNWMGYVAVSNDEYSKSIGRREICVVWRGTVRLYEWMDDILGATPVSAEPLVPPVNRSSATLTDEVKKIPQIMGGWLIIYNTSDPNSEFLKTSARTQLLGRINELLIKYKNEKVSITCTGHSLGACLATLSAVDLAANVGVNVSAFVFESPQVGNQAFKSKIEEMANLKVLRVKNVPDIIPFWPSKLLKWVNEKHWVTVPSDLLEYVDVGIEILIDTKKSPYLKEENGLNGMLHPMVFHNLEGVLHTLSGWIGMNGEFDWSLEKRDLGLVNMSTDYLKDELKIPGTWWGEKNKGMVLNDDGHWVLSPIDPNDQDLPVY</sequence>
<protein>
    <recommendedName>
        <fullName evidence="5">Phospholipase A1</fullName>
        <ecNumber evidence="5">3.1.1.-</ecNumber>
    </recommendedName>
</protein>
<dbReference type="Proteomes" id="UP001177003">
    <property type="component" value="Chromosome 1"/>
</dbReference>